<organism evidence="1">
    <name type="scientific">viral metagenome</name>
    <dbReference type="NCBI Taxonomy" id="1070528"/>
    <lineage>
        <taxon>unclassified sequences</taxon>
        <taxon>metagenomes</taxon>
        <taxon>organismal metagenomes</taxon>
    </lineage>
</organism>
<name>A0A6C0JME8_9ZZZZ</name>
<sequence length="50" mass="5750">MPKGFRIELCKKLCSQIKMIFSVIKAFSGKTDFLYPLKKFSLEVSKIGHL</sequence>
<protein>
    <submittedName>
        <fullName evidence="1">Uncharacterized protein</fullName>
    </submittedName>
</protein>
<evidence type="ECO:0000313" key="1">
    <source>
        <dbReference type="EMBL" id="QHU04844.1"/>
    </source>
</evidence>
<proteinExistence type="predicted"/>
<dbReference type="EMBL" id="MN740404">
    <property type="protein sequence ID" value="QHU04844.1"/>
    <property type="molecule type" value="Genomic_DNA"/>
</dbReference>
<accession>A0A6C0JME8</accession>
<reference evidence="1" key="1">
    <citation type="journal article" date="2020" name="Nature">
        <title>Giant virus diversity and host interactions through global metagenomics.</title>
        <authorList>
            <person name="Schulz F."/>
            <person name="Roux S."/>
            <person name="Paez-Espino D."/>
            <person name="Jungbluth S."/>
            <person name="Walsh D.A."/>
            <person name="Denef V.J."/>
            <person name="McMahon K.D."/>
            <person name="Konstantinidis K.T."/>
            <person name="Eloe-Fadrosh E.A."/>
            <person name="Kyrpides N.C."/>
            <person name="Woyke T."/>
        </authorList>
    </citation>
    <scope>NUCLEOTIDE SEQUENCE</scope>
    <source>
        <strain evidence="1">GVMAG-M-3300027708-5</strain>
    </source>
</reference>
<dbReference type="AlphaFoldDB" id="A0A6C0JME8"/>